<dbReference type="InterPro" id="IPR007484">
    <property type="entry name" value="Peptidase_M28"/>
</dbReference>
<sequence length="267" mass="30918">MNVIWEILRKINLPEKERRKEIKNILKNSNWQIYDDGYLLIYNNSDDKINKVFLISCHIDTVFDDKDFFVRKEEKKIIGTLDNSGSLAILLKAMLENKLANNVYVSFTTDEEGSCGGAHKTVRFLKDNALLNRLSLVIVMDISANADFKCDVSLENYYLNKEELEKIENILKKSKIKYYKIPVGEALPDESGTYYQYKLKVFTLCLPVKVECEENEECQTDLCYDGSLKEHCIKGAITTERKMEKVKEALVKIINGLSENNWKEKDI</sequence>
<dbReference type="EMBL" id="DTBX01000107">
    <property type="protein sequence ID" value="HGQ55419.1"/>
    <property type="molecule type" value="Genomic_DNA"/>
</dbReference>
<dbReference type="GO" id="GO:0016787">
    <property type="term" value="F:hydrolase activity"/>
    <property type="evidence" value="ECO:0007669"/>
    <property type="project" value="UniProtKB-KW"/>
</dbReference>
<name>A0A7V4CI12_UNCW3</name>
<organism evidence="2">
    <name type="scientific">candidate division WOR-3 bacterium</name>
    <dbReference type="NCBI Taxonomy" id="2052148"/>
    <lineage>
        <taxon>Bacteria</taxon>
        <taxon>Bacteria division WOR-3</taxon>
    </lineage>
</organism>
<dbReference type="Pfam" id="PF04389">
    <property type="entry name" value="Peptidase_M28"/>
    <property type="match status" value="1"/>
</dbReference>
<accession>A0A7V4CI12</accession>
<comment type="caution">
    <text evidence="2">The sequence shown here is derived from an EMBL/GenBank/DDBJ whole genome shotgun (WGS) entry which is preliminary data.</text>
</comment>
<gene>
    <name evidence="2" type="ORF">ENU28_03010</name>
</gene>
<evidence type="ECO:0000313" key="2">
    <source>
        <dbReference type="EMBL" id="HGQ55419.1"/>
    </source>
</evidence>
<evidence type="ECO:0000259" key="1">
    <source>
        <dbReference type="Pfam" id="PF04389"/>
    </source>
</evidence>
<protein>
    <submittedName>
        <fullName evidence="2">M20/M25/M40 family metallo-hydrolase</fullName>
    </submittedName>
</protein>
<dbReference type="Gene3D" id="3.40.630.10">
    <property type="entry name" value="Zn peptidases"/>
    <property type="match status" value="1"/>
</dbReference>
<dbReference type="SUPFAM" id="SSF53187">
    <property type="entry name" value="Zn-dependent exopeptidases"/>
    <property type="match status" value="1"/>
</dbReference>
<feature type="domain" description="Peptidase M28" evidence="1">
    <location>
        <begin position="47"/>
        <end position="173"/>
    </location>
</feature>
<reference evidence="2" key="1">
    <citation type="journal article" date="2020" name="mSystems">
        <title>Genome- and Community-Level Interaction Insights into Carbon Utilization and Element Cycling Functions of Hydrothermarchaeota in Hydrothermal Sediment.</title>
        <authorList>
            <person name="Zhou Z."/>
            <person name="Liu Y."/>
            <person name="Xu W."/>
            <person name="Pan J."/>
            <person name="Luo Z.H."/>
            <person name="Li M."/>
        </authorList>
    </citation>
    <scope>NUCLEOTIDE SEQUENCE [LARGE SCALE GENOMIC DNA]</scope>
    <source>
        <strain evidence="2">SpSt-655</strain>
    </source>
</reference>
<dbReference type="AlphaFoldDB" id="A0A7V4CI12"/>
<keyword evidence="2" id="KW-0378">Hydrolase</keyword>
<proteinExistence type="predicted"/>